<evidence type="ECO:0000259" key="5">
    <source>
        <dbReference type="Pfam" id="PF07992"/>
    </source>
</evidence>
<dbReference type="OrthoDB" id="7809559at2"/>
<dbReference type="SUPFAM" id="SSF55424">
    <property type="entry name" value="FAD/NAD-linked reductases, dimerisation (C-terminal) domain"/>
    <property type="match status" value="1"/>
</dbReference>
<keyword evidence="8" id="KW-1185">Reference proteome</keyword>
<protein>
    <submittedName>
        <fullName evidence="7">Ferredoxin reductase</fullName>
    </submittedName>
</protein>
<evidence type="ECO:0000313" key="8">
    <source>
        <dbReference type="Proteomes" id="UP000282195"/>
    </source>
</evidence>
<keyword evidence="4" id="KW-0560">Oxidoreductase</keyword>
<evidence type="ECO:0000256" key="3">
    <source>
        <dbReference type="ARBA" id="ARBA00022827"/>
    </source>
</evidence>
<reference evidence="7 8" key="1">
    <citation type="submission" date="2018-10" db="EMBL/GenBank/DDBJ databases">
        <title>Rhizobium etli, R. leguminosarum and a new Rhizobium genospecies from Phaseolus dumosus.</title>
        <authorList>
            <person name="Ramirez-Puebla S.T."/>
            <person name="Rogel-Hernandez M.A."/>
            <person name="Guerrero G."/>
            <person name="Ormeno-Orrillo E."/>
            <person name="Martinez-Romero J.C."/>
            <person name="Negrete-Yankelevich S."/>
            <person name="Martinez-Romero E."/>
        </authorList>
    </citation>
    <scope>NUCLEOTIDE SEQUENCE [LARGE SCALE GENOMIC DNA]</scope>
    <source>
        <strain evidence="7 8">CCGE525</strain>
    </source>
</reference>
<feature type="domain" description="Reductase C-terminal" evidence="6">
    <location>
        <begin position="315"/>
        <end position="402"/>
    </location>
</feature>
<dbReference type="InterPro" id="IPR023753">
    <property type="entry name" value="FAD/NAD-binding_dom"/>
</dbReference>
<dbReference type="Pfam" id="PF07992">
    <property type="entry name" value="Pyr_redox_2"/>
    <property type="match status" value="1"/>
</dbReference>
<dbReference type="Gene3D" id="3.30.390.30">
    <property type="match status" value="1"/>
</dbReference>
<dbReference type="Gene3D" id="3.50.50.60">
    <property type="entry name" value="FAD/NAD(P)-binding domain"/>
    <property type="match status" value="2"/>
</dbReference>
<dbReference type="SUPFAM" id="SSF51905">
    <property type="entry name" value="FAD/NAD(P)-binding domain"/>
    <property type="match status" value="1"/>
</dbReference>
<dbReference type="Proteomes" id="UP000282195">
    <property type="component" value="Chromosome"/>
</dbReference>
<dbReference type="PANTHER" id="PTHR43557:SF2">
    <property type="entry name" value="RIESKE DOMAIN-CONTAINING PROTEIN-RELATED"/>
    <property type="match status" value="1"/>
</dbReference>
<dbReference type="PRINTS" id="PR00411">
    <property type="entry name" value="PNDRDTASEI"/>
</dbReference>
<dbReference type="Pfam" id="PF14759">
    <property type="entry name" value="Reductase_C"/>
    <property type="match status" value="1"/>
</dbReference>
<dbReference type="AlphaFoldDB" id="A0A387FGR5"/>
<dbReference type="InterPro" id="IPR050446">
    <property type="entry name" value="FAD-oxidoreductase/Apoptosis"/>
</dbReference>
<keyword evidence="2" id="KW-0285">Flavoprotein</keyword>
<evidence type="ECO:0000256" key="4">
    <source>
        <dbReference type="ARBA" id="ARBA00023002"/>
    </source>
</evidence>
<dbReference type="PRINTS" id="PR00368">
    <property type="entry name" value="FADPNR"/>
</dbReference>
<organism evidence="7 8">
    <name type="scientific">Rhizobium jaguaris</name>
    <dbReference type="NCBI Taxonomy" id="1312183"/>
    <lineage>
        <taxon>Bacteria</taxon>
        <taxon>Pseudomonadati</taxon>
        <taxon>Pseudomonadota</taxon>
        <taxon>Alphaproteobacteria</taxon>
        <taxon>Hyphomicrobiales</taxon>
        <taxon>Rhizobiaceae</taxon>
        <taxon>Rhizobium/Agrobacterium group</taxon>
        <taxon>Rhizobium</taxon>
    </lineage>
</organism>
<feature type="domain" description="FAD/NAD(P)-binding" evidence="5">
    <location>
        <begin position="2"/>
        <end position="296"/>
    </location>
</feature>
<dbReference type="PANTHER" id="PTHR43557">
    <property type="entry name" value="APOPTOSIS-INDUCING FACTOR 1"/>
    <property type="match status" value="1"/>
</dbReference>
<sequence>MVILGAGECGARTAFALRENNYDGPITLVGDETHLPYERPPLSKSTLIDEPGHKPIAAMEQYRQASIEVRLGVKVVSILPAERSIAFSDGGRLPYDKLLLATGARPRRLPETTPSHGRIKYLRTFEDAVDIRSRLGTGKSLAIIGAGFIGLELAATARKMGTNVVVVEAQPRVLMRGVPEAIANVIATRHAEEGVELRCGVWITSMTESDDKVSIMLADGNNIEADTAVVGIGALPNTSLAEAAGIDVDNGIAVDETLRTSIPNIFAAGDCCSFPIAVYGGRRVRLEAWRNAQDQGNLAARNMLGGNEAVDSVPYFWSDQYDLTLQVSGLSDGAVSTVRRDLGDDSFILFYLDAEGTLISASGIGRGSIVAKDIRLAEKMIGSRVKVNAEALASPDVRLRSFLST</sequence>
<comment type="cofactor">
    <cofactor evidence="1">
        <name>FAD</name>
        <dbReference type="ChEBI" id="CHEBI:57692"/>
    </cofactor>
</comment>
<gene>
    <name evidence="7" type="ORF">CCGE525_01010</name>
</gene>
<dbReference type="RefSeq" id="WP_120706185.1">
    <property type="nucleotide sequence ID" value="NZ_CP032694.1"/>
</dbReference>
<evidence type="ECO:0000256" key="1">
    <source>
        <dbReference type="ARBA" id="ARBA00001974"/>
    </source>
</evidence>
<dbReference type="EMBL" id="CP032694">
    <property type="protein sequence ID" value="AYG57553.1"/>
    <property type="molecule type" value="Genomic_DNA"/>
</dbReference>
<accession>A0A387FGR5</accession>
<evidence type="ECO:0000313" key="7">
    <source>
        <dbReference type="EMBL" id="AYG57553.1"/>
    </source>
</evidence>
<dbReference type="InterPro" id="IPR028202">
    <property type="entry name" value="Reductase_C"/>
</dbReference>
<dbReference type="GO" id="GO:0016651">
    <property type="term" value="F:oxidoreductase activity, acting on NAD(P)H"/>
    <property type="evidence" value="ECO:0007669"/>
    <property type="project" value="TreeGrafter"/>
</dbReference>
<dbReference type="InterPro" id="IPR016156">
    <property type="entry name" value="FAD/NAD-linked_Rdtase_dimer_sf"/>
</dbReference>
<evidence type="ECO:0000259" key="6">
    <source>
        <dbReference type="Pfam" id="PF14759"/>
    </source>
</evidence>
<dbReference type="InterPro" id="IPR036188">
    <property type="entry name" value="FAD/NAD-bd_sf"/>
</dbReference>
<evidence type="ECO:0000256" key="2">
    <source>
        <dbReference type="ARBA" id="ARBA00022630"/>
    </source>
</evidence>
<name>A0A387FGR5_9HYPH</name>
<keyword evidence="3" id="KW-0274">FAD</keyword>
<dbReference type="KEGG" id="rjg:CCGE525_01010"/>
<proteinExistence type="predicted"/>
<dbReference type="GO" id="GO:0005737">
    <property type="term" value="C:cytoplasm"/>
    <property type="evidence" value="ECO:0007669"/>
    <property type="project" value="TreeGrafter"/>
</dbReference>